<feature type="compositionally biased region" description="Basic and acidic residues" evidence="1">
    <location>
        <begin position="84"/>
        <end position="93"/>
    </location>
</feature>
<sequence length="93" mass="9917">MVELKTAMENAPLNRHGRGEAAKEEWSTGWSCLGIKAGKEVMAKWDGIQGGQAVGGSVMVERIQGGKEMETERSKADSGGCQHGGRESKVKAE</sequence>
<evidence type="ECO:0000256" key="1">
    <source>
        <dbReference type="SAM" id="MobiDB-lite"/>
    </source>
</evidence>
<dbReference type="AlphaFoldDB" id="A0AAW1Y3N1"/>
<comment type="caution">
    <text evidence="2">The sequence shown here is derived from an EMBL/GenBank/DDBJ whole genome shotgun (WGS) entry which is preliminary data.</text>
</comment>
<evidence type="ECO:0000313" key="2">
    <source>
        <dbReference type="EMBL" id="KAK9943539.1"/>
    </source>
</evidence>
<organism evidence="2 3">
    <name type="scientific">Rubus argutus</name>
    <name type="common">Southern blackberry</name>
    <dbReference type="NCBI Taxonomy" id="59490"/>
    <lineage>
        <taxon>Eukaryota</taxon>
        <taxon>Viridiplantae</taxon>
        <taxon>Streptophyta</taxon>
        <taxon>Embryophyta</taxon>
        <taxon>Tracheophyta</taxon>
        <taxon>Spermatophyta</taxon>
        <taxon>Magnoliopsida</taxon>
        <taxon>eudicotyledons</taxon>
        <taxon>Gunneridae</taxon>
        <taxon>Pentapetalae</taxon>
        <taxon>rosids</taxon>
        <taxon>fabids</taxon>
        <taxon>Rosales</taxon>
        <taxon>Rosaceae</taxon>
        <taxon>Rosoideae</taxon>
        <taxon>Rosoideae incertae sedis</taxon>
        <taxon>Rubus</taxon>
    </lineage>
</organism>
<feature type="compositionally biased region" description="Basic and acidic residues" evidence="1">
    <location>
        <begin position="65"/>
        <end position="76"/>
    </location>
</feature>
<evidence type="ECO:0000313" key="3">
    <source>
        <dbReference type="Proteomes" id="UP001457282"/>
    </source>
</evidence>
<reference evidence="2 3" key="1">
    <citation type="journal article" date="2023" name="G3 (Bethesda)">
        <title>A chromosome-length genome assembly and annotation of blackberry (Rubus argutus, cv. 'Hillquist').</title>
        <authorList>
            <person name="Bruna T."/>
            <person name="Aryal R."/>
            <person name="Dudchenko O."/>
            <person name="Sargent D.J."/>
            <person name="Mead D."/>
            <person name="Buti M."/>
            <person name="Cavallini A."/>
            <person name="Hytonen T."/>
            <person name="Andres J."/>
            <person name="Pham M."/>
            <person name="Weisz D."/>
            <person name="Mascagni F."/>
            <person name="Usai G."/>
            <person name="Natali L."/>
            <person name="Bassil N."/>
            <person name="Fernandez G.E."/>
            <person name="Lomsadze A."/>
            <person name="Armour M."/>
            <person name="Olukolu B."/>
            <person name="Poorten T."/>
            <person name="Britton C."/>
            <person name="Davik J."/>
            <person name="Ashrafi H."/>
            <person name="Aiden E.L."/>
            <person name="Borodovsky M."/>
            <person name="Worthington M."/>
        </authorList>
    </citation>
    <scope>NUCLEOTIDE SEQUENCE [LARGE SCALE GENOMIC DNA]</scope>
    <source>
        <strain evidence="2">PI 553951</strain>
    </source>
</reference>
<feature type="region of interest" description="Disordered" evidence="1">
    <location>
        <begin position="1"/>
        <end position="26"/>
    </location>
</feature>
<proteinExistence type="predicted"/>
<dbReference type="Proteomes" id="UP001457282">
    <property type="component" value="Unassembled WGS sequence"/>
</dbReference>
<feature type="region of interest" description="Disordered" evidence="1">
    <location>
        <begin position="65"/>
        <end position="93"/>
    </location>
</feature>
<keyword evidence="3" id="KW-1185">Reference proteome</keyword>
<dbReference type="EMBL" id="JBEDUW010000002">
    <property type="protein sequence ID" value="KAK9943539.1"/>
    <property type="molecule type" value="Genomic_DNA"/>
</dbReference>
<accession>A0AAW1Y3N1</accession>
<gene>
    <name evidence="2" type="ORF">M0R45_009144</name>
</gene>
<feature type="compositionally biased region" description="Basic and acidic residues" evidence="1">
    <location>
        <begin position="17"/>
        <end position="26"/>
    </location>
</feature>
<name>A0AAW1Y3N1_RUBAR</name>
<protein>
    <submittedName>
        <fullName evidence="2">Uncharacterized protein</fullName>
    </submittedName>
</protein>